<gene>
    <name evidence="11" type="ORF">B9Z19DRAFT_1080602</name>
</gene>
<dbReference type="InterPro" id="IPR037185">
    <property type="entry name" value="EmrE-like"/>
</dbReference>
<comment type="similarity">
    <text evidence="3">Belongs to the TPT transporter family. SLC35D subfamily.</text>
</comment>
<feature type="transmembrane region" description="Helical" evidence="9">
    <location>
        <begin position="358"/>
        <end position="378"/>
    </location>
</feature>
<feature type="transmembrane region" description="Helical" evidence="9">
    <location>
        <begin position="260"/>
        <end position="283"/>
    </location>
</feature>
<evidence type="ECO:0000256" key="9">
    <source>
        <dbReference type="SAM" id="Phobius"/>
    </source>
</evidence>
<evidence type="ECO:0000256" key="1">
    <source>
        <dbReference type="ARBA" id="ARBA00003420"/>
    </source>
</evidence>
<evidence type="ECO:0000256" key="5">
    <source>
        <dbReference type="ARBA" id="ARBA00022692"/>
    </source>
</evidence>
<evidence type="ECO:0000256" key="2">
    <source>
        <dbReference type="ARBA" id="ARBA00004477"/>
    </source>
</evidence>
<feature type="transmembrane region" description="Helical" evidence="9">
    <location>
        <begin position="135"/>
        <end position="161"/>
    </location>
</feature>
<proteinExistence type="inferred from homology"/>
<dbReference type="OrthoDB" id="6418713at2759"/>
<comment type="subunit">
    <text evidence="4">Homooligomer.</text>
</comment>
<dbReference type="InterPro" id="IPR004853">
    <property type="entry name" value="Sugar_P_trans_dom"/>
</dbReference>
<dbReference type="EMBL" id="NESQ01000078">
    <property type="protein sequence ID" value="PUU79893.1"/>
    <property type="molecule type" value="Genomic_DNA"/>
</dbReference>
<comment type="subcellular location">
    <subcellularLocation>
        <location evidence="2">Endoplasmic reticulum membrane</location>
        <topology evidence="2">Multi-pass membrane protein</topology>
    </subcellularLocation>
</comment>
<dbReference type="InterPro" id="IPR021838">
    <property type="entry name" value="DUF3431"/>
</dbReference>
<evidence type="ECO:0000256" key="7">
    <source>
        <dbReference type="ARBA" id="ARBA00023136"/>
    </source>
</evidence>
<feature type="transmembrane region" description="Helical" evidence="9">
    <location>
        <begin position="173"/>
        <end position="191"/>
    </location>
</feature>
<keyword evidence="7 9" id="KW-0472">Membrane</keyword>
<dbReference type="SUPFAM" id="SSF103481">
    <property type="entry name" value="Multidrug resistance efflux transporter EmrE"/>
    <property type="match status" value="1"/>
</dbReference>
<feature type="transmembrane region" description="Helical" evidence="9">
    <location>
        <begin position="290"/>
        <end position="311"/>
    </location>
</feature>
<dbReference type="PANTHER" id="PTHR11132">
    <property type="entry name" value="SOLUTE CARRIER FAMILY 35"/>
    <property type="match status" value="1"/>
</dbReference>
<comment type="caution">
    <text evidence="11">The sequence shown here is derived from an EMBL/GenBank/DDBJ whole genome shotgun (WGS) entry which is preliminary data.</text>
</comment>
<evidence type="ECO:0000259" key="10">
    <source>
        <dbReference type="Pfam" id="PF03151"/>
    </source>
</evidence>
<evidence type="ECO:0000256" key="3">
    <source>
        <dbReference type="ARBA" id="ARBA00010425"/>
    </source>
</evidence>
<feature type="transmembrane region" description="Helical" evidence="9">
    <location>
        <begin position="76"/>
        <end position="100"/>
    </location>
</feature>
<reference evidence="11 12" key="1">
    <citation type="submission" date="2017-04" db="EMBL/GenBank/DDBJ databases">
        <title>Draft genome sequence of Tuber borchii Vittad., a whitish edible truffle.</title>
        <authorList>
            <consortium name="DOE Joint Genome Institute"/>
            <person name="Murat C."/>
            <person name="Kuo A."/>
            <person name="Barry K.W."/>
            <person name="Clum A."/>
            <person name="Dockter R.B."/>
            <person name="Fauchery L."/>
            <person name="Iotti M."/>
            <person name="Kohler A."/>
            <person name="Labutti K."/>
            <person name="Lindquist E.A."/>
            <person name="Lipzen A."/>
            <person name="Ohm R.A."/>
            <person name="Wang M."/>
            <person name="Grigoriev I.V."/>
            <person name="Zambonelli A."/>
            <person name="Martin F.M."/>
        </authorList>
    </citation>
    <scope>NUCLEOTIDE SEQUENCE [LARGE SCALE GENOMIC DNA]</scope>
    <source>
        <strain evidence="11 12">Tbo3840</strain>
    </source>
</reference>
<feature type="transmembrane region" description="Helical" evidence="9">
    <location>
        <begin position="44"/>
        <end position="64"/>
    </location>
</feature>
<accession>A0A2T6ZWN9</accession>
<dbReference type="AlphaFoldDB" id="A0A2T6ZWN9"/>
<feature type="transmembrane region" description="Helical" evidence="9">
    <location>
        <begin position="197"/>
        <end position="217"/>
    </location>
</feature>
<protein>
    <submittedName>
        <fullName evidence="11">Triose-phosphate transporter family-domain-containing protein</fullName>
    </submittedName>
</protein>
<evidence type="ECO:0000256" key="8">
    <source>
        <dbReference type="SAM" id="MobiDB-lite"/>
    </source>
</evidence>
<sequence length="673" mass="75524">MSFQEKRDSENHGDPPTTAQPMLPTTGIQIPAAPAKSRDRIHPAFYVGVWISLSSAVIIYNKWILDPKTTNFRFPIFLTTWHLLFSCVATQILARTSTLLDGRKAVKMTGKIYLRSICPIGLFFSLSLICSNKAYLYLSVSFIQMLKATTPVAVLIAAWGLRVESPNLSTLKKVIFIVLGVMIASYGEILFDASGFIFQVFGIGFEAVRLVMVQRLLSSAEFKMDPLVSLYYFAPICAAMNFALFLVFESGSLGVSDLLRVGWLTFLLNALVAFCLNVSVVFLIGKTSSLVLTLCGVLKDILLVCASMVIWGNPVTVLQFFGYSIALFGLLYYKLGADKINEQYARLRGLAPGTRSLTNRRLGIGAATLFAVMVLGAMRQYHGRYPTLDTGHVRVQPSYTPPSFIPNNRGSRSRLDIVIGMLQEDTQTIHDQVEEILSLPQLSNLETKVIVYSMDEMADLVSLKKETGADAVEKIPNIGRETGAYLSHILKQWDNLADHTLFLYPEIEDFDHVKARIEDFFLPSTGMLSLGFGHRECSCDTCRDPWVSANTWPRVPQIFSAVYGEICPSTNILLSYGSKFIVSLKRIKGTDKHIYQHLKEILESDEKHWIHQDERQLGMEDAPHNSYFGRTLERSWMIIFKCSETRLVKSCPGLDTRRKPDDWDDVCQCLDAE</sequence>
<feature type="region of interest" description="Disordered" evidence="8">
    <location>
        <begin position="1"/>
        <end position="25"/>
    </location>
</feature>
<feature type="compositionally biased region" description="Basic and acidic residues" evidence="8">
    <location>
        <begin position="1"/>
        <end position="13"/>
    </location>
</feature>
<dbReference type="STRING" id="42251.A0A2T6ZWN9"/>
<feature type="transmembrane region" description="Helical" evidence="9">
    <location>
        <begin position="112"/>
        <end position="129"/>
    </location>
</feature>
<dbReference type="InterPro" id="IPR050186">
    <property type="entry name" value="TPT_transporter"/>
</dbReference>
<keyword evidence="6 9" id="KW-1133">Transmembrane helix</keyword>
<evidence type="ECO:0000256" key="4">
    <source>
        <dbReference type="ARBA" id="ARBA00011182"/>
    </source>
</evidence>
<keyword evidence="12" id="KW-1185">Reference proteome</keyword>
<dbReference type="GO" id="GO:0005789">
    <property type="term" value="C:endoplasmic reticulum membrane"/>
    <property type="evidence" value="ECO:0007669"/>
    <property type="project" value="UniProtKB-SubCell"/>
</dbReference>
<dbReference type="Pfam" id="PF03151">
    <property type="entry name" value="TPT"/>
    <property type="match status" value="1"/>
</dbReference>
<feature type="transmembrane region" description="Helical" evidence="9">
    <location>
        <begin position="317"/>
        <end position="337"/>
    </location>
</feature>
<dbReference type="Proteomes" id="UP000244722">
    <property type="component" value="Unassembled WGS sequence"/>
</dbReference>
<name>A0A2T6ZWN9_TUBBO</name>
<feature type="transmembrane region" description="Helical" evidence="9">
    <location>
        <begin position="229"/>
        <end position="248"/>
    </location>
</feature>
<evidence type="ECO:0000313" key="11">
    <source>
        <dbReference type="EMBL" id="PUU79893.1"/>
    </source>
</evidence>
<feature type="domain" description="Sugar phosphate transporter" evidence="10">
    <location>
        <begin position="44"/>
        <end position="333"/>
    </location>
</feature>
<evidence type="ECO:0000313" key="12">
    <source>
        <dbReference type="Proteomes" id="UP000244722"/>
    </source>
</evidence>
<comment type="function">
    <text evidence="1">Involved in the import of GDP-mannose from the cytoplasm into the Golgi lumen.</text>
</comment>
<dbReference type="Pfam" id="PF11913">
    <property type="entry name" value="DUF3431"/>
    <property type="match status" value="1"/>
</dbReference>
<keyword evidence="5 9" id="KW-0812">Transmembrane</keyword>
<evidence type="ECO:0000256" key="6">
    <source>
        <dbReference type="ARBA" id="ARBA00022989"/>
    </source>
</evidence>
<organism evidence="11 12">
    <name type="scientific">Tuber borchii</name>
    <name type="common">White truffle</name>
    <dbReference type="NCBI Taxonomy" id="42251"/>
    <lineage>
        <taxon>Eukaryota</taxon>
        <taxon>Fungi</taxon>
        <taxon>Dikarya</taxon>
        <taxon>Ascomycota</taxon>
        <taxon>Pezizomycotina</taxon>
        <taxon>Pezizomycetes</taxon>
        <taxon>Pezizales</taxon>
        <taxon>Tuberaceae</taxon>
        <taxon>Tuber</taxon>
    </lineage>
</organism>